<dbReference type="PANTHER" id="PTHR13377:SF3">
    <property type="entry name" value="TRANSMEMBRANE PROTEIN 115"/>
    <property type="match status" value="1"/>
</dbReference>
<evidence type="ECO:0000256" key="4">
    <source>
        <dbReference type="ARBA" id="ARBA00023136"/>
    </source>
</evidence>
<evidence type="ECO:0000313" key="7">
    <source>
        <dbReference type="Proteomes" id="UP000019335"/>
    </source>
</evidence>
<keyword evidence="4 5" id="KW-0472">Membrane</keyword>
<reference evidence="6 7" key="1">
    <citation type="journal article" date="2014" name="Mol. Plant">
        <title>Chromosome Scale Genome Assembly and Transcriptome Profiling of Nannochloropsis gaditana in Nitrogen Depletion.</title>
        <authorList>
            <person name="Corteggiani Carpinelli E."/>
            <person name="Telatin A."/>
            <person name="Vitulo N."/>
            <person name="Forcato C."/>
            <person name="D'Angelo M."/>
            <person name="Schiavon R."/>
            <person name="Vezzi A."/>
            <person name="Giacometti G.M."/>
            <person name="Morosinotto T."/>
            <person name="Valle G."/>
        </authorList>
    </citation>
    <scope>NUCLEOTIDE SEQUENCE [LARGE SCALE GENOMIC DNA]</scope>
    <source>
        <strain evidence="6 7">B-31</strain>
    </source>
</reference>
<dbReference type="GO" id="GO:0016020">
    <property type="term" value="C:membrane"/>
    <property type="evidence" value="ECO:0007669"/>
    <property type="project" value="UniProtKB-SubCell"/>
</dbReference>
<keyword evidence="3 5" id="KW-1133">Transmembrane helix</keyword>
<dbReference type="Pfam" id="PF08551">
    <property type="entry name" value="DUF1751"/>
    <property type="match status" value="1"/>
</dbReference>
<dbReference type="PANTHER" id="PTHR13377">
    <property type="entry name" value="PLACENTAL PROTEIN 6"/>
    <property type="match status" value="1"/>
</dbReference>
<keyword evidence="2 5" id="KW-0812">Transmembrane</keyword>
<evidence type="ECO:0000256" key="5">
    <source>
        <dbReference type="SAM" id="Phobius"/>
    </source>
</evidence>
<gene>
    <name evidence="6" type="ORF">Naga_100003g94</name>
</gene>
<dbReference type="GO" id="GO:0006890">
    <property type="term" value="P:retrograde vesicle-mediated transport, Golgi to endoplasmic reticulum"/>
    <property type="evidence" value="ECO:0007669"/>
    <property type="project" value="InterPro"/>
</dbReference>
<dbReference type="InterPro" id="IPR013861">
    <property type="entry name" value="TMEM115/Pdh1/Rbl19"/>
</dbReference>
<sequence length="367" mass="40757">MATKMSRSGLVFGTATALIIAYSAMAFSPGGVGMALPLVLGNTYMNNFFIWTTLTSAFTETSGLKVSLDLLVLIWLVSRIGPLEDLLEPVRLAALTIIAAVGSALCTSVLVFMFYVVTRWETLFFTPIYGYGPILMAYFILTAQKVPTEAFFSPPNIFRGVFPSFCMQQLPFTFFCVSALLRALLPIRFAVAGSMTMDFPLLACSFAVSWLYLRFFQHNSDGSVGDTSEDFQLVNLFPSFSRPYLRPVFDFCYGVLALCGQCKERELAMASNLIEEEENLLLGKDYFTSRASNDVQNHSLQDQRCNIHGETPENRSKTDSVTERRRIKALQALETRLHSIAAKEKEVSKLNVASRTVDEAAQTTADV</sequence>
<evidence type="ECO:0000256" key="1">
    <source>
        <dbReference type="ARBA" id="ARBA00004141"/>
    </source>
</evidence>
<dbReference type="Proteomes" id="UP000019335">
    <property type="component" value="Chromosome 1"/>
</dbReference>
<feature type="transmembrane region" description="Helical" evidence="5">
    <location>
        <begin position="90"/>
        <end position="117"/>
    </location>
</feature>
<evidence type="ECO:0000256" key="3">
    <source>
        <dbReference type="ARBA" id="ARBA00022989"/>
    </source>
</evidence>
<name>W7TSV3_9STRA</name>
<dbReference type="AlphaFoldDB" id="W7TSV3"/>
<protein>
    <submittedName>
        <fullName evidence="6">Uncharacterized protein</fullName>
    </submittedName>
</protein>
<comment type="caution">
    <text evidence="6">The sequence shown here is derived from an EMBL/GenBank/DDBJ whole genome shotgun (WGS) entry which is preliminary data.</text>
</comment>
<accession>W7TSV3</accession>
<proteinExistence type="predicted"/>
<feature type="transmembrane region" description="Helical" evidence="5">
    <location>
        <begin position="187"/>
        <end position="213"/>
    </location>
</feature>
<evidence type="ECO:0000313" key="6">
    <source>
        <dbReference type="EMBL" id="EWM30305.1"/>
    </source>
</evidence>
<evidence type="ECO:0000256" key="2">
    <source>
        <dbReference type="ARBA" id="ARBA00022692"/>
    </source>
</evidence>
<feature type="transmembrane region" description="Helical" evidence="5">
    <location>
        <begin position="123"/>
        <end position="141"/>
    </location>
</feature>
<feature type="transmembrane region" description="Helical" evidence="5">
    <location>
        <begin position="161"/>
        <end position="181"/>
    </location>
</feature>
<dbReference type="OrthoDB" id="73612at2759"/>
<keyword evidence="7" id="KW-1185">Reference proteome</keyword>
<organism evidence="6 7">
    <name type="scientific">Nannochloropsis gaditana</name>
    <dbReference type="NCBI Taxonomy" id="72520"/>
    <lineage>
        <taxon>Eukaryota</taxon>
        <taxon>Sar</taxon>
        <taxon>Stramenopiles</taxon>
        <taxon>Ochrophyta</taxon>
        <taxon>Eustigmatophyceae</taxon>
        <taxon>Eustigmatales</taxon>
        <taxon>Monodopsidaceae</taxon>
        <taxon>Nannochloropsis</taxon>
    </lineage>
</organism>
<comment type="subcellular location">
    <subcellularLocation>
        <location evidence="1">Membrane</location>
        <topology evidence="1">Multi-pass membrane protein</topology>
    </subcellularLocation>
</comment>
<dbReference type="EMBL" id="AZIL01000038">
    <property type="protein sequence ID" value="EWM30305.1"/>
    <property type="molecule type" value="Genomic_DNA"/>
</dbReference>
<dbReference type="GO" id="GO:0005794">
    <property type="term" value="C:Golgi apparatus"/>
    <property type="evidence" value="ECO:0007669"/>
    <property type="project" value="TreeGrafter"/>
</dbReference>